<reference evidence="4" key="2">
    <citation type="submission" date="2020-09" db="EMBL/GenBank/DDBJ databases">
        <authorList>
            <person name="Sun Q."/>
            <person name="Zhou Y."/>
        </authorList>
    </citation>
    <scope>NUCLEOTIDE SEQUENCE</scope>
    <source>
        <strain evidence="4">CGMCC 1.15958</strain>
    </source>
</reference>
<dbReference type="RefSeq" id="WP_188766047.1">
    <property type="nucleotide sequence ID" value="NZ_BMKK01000004.1"/>
</dbReference>
<dbReference type="CDD" id="cd05825">
    <property type="entry name" value="LbH_wcaF_like"/>
    <property type="match status" value="1"/>
</dbReference>
<organism evidence="4 5">
    <name type="scientific">Emticicia aquatilis</name>
    <dbReference type="NCBI Taxonomy" id="1537369"/>
    <lineage>
        <taxon>Bacteria</taxon>
        <taxon>Pseudomonadati</taxon>
        <taxon>Bacteroidota</taxon>
        <taxon>Cytophagia</taxon>
        <taxon>Cytophagales</taxon>
        <taxon>Leadbetterellaceae</taxon>
        <taxon>Emticicia</taxon>
    </lineage>
</organism>
<feature type="transmembrane region" description="Helical" evidence="3">
    <location>
        <begin position="23"/>
        <end position="43"/>
    </location>
</feature>
<gene>
    <name evidence="4" type="primary">wcaF</name>
    <name evidence="4" type="ORF">GCM10011514_21130</name>
</gene>
<dbReference type="AlphaFoldDB" id="A0A916YRM2"/>
<keyword evidence="2" id="KW-0808">Transferase</keyword>
<keyword evidence="3" id="KW-0812">Transmembrane</keyword>
<comment type="similarity">
    <text evidence="1">Belongs to the transferase hexapeptide repeat family.</text>
</comment>
<dbReference type="Gene3D" id="2.160.10.10">
    <property type="entry name" value="Hexapeptide repeat proteins"/>
    <property type="match status" value="1"/>
</dbReference>
<dbReference type="GO" id="GO:0005829">
    <property type="term" value="C:cytosol"/>
    <property type="evidence" value="ECO:0007669"/>
    <property type="project" value="TreeGrafter"/>
</dbReference>
<evidence type="ECO:0000313" key="4">
    <source>
        <dbReference type="EMBL" id="GGD56820.1"/>
    </source>
</evidence>
<keyword evidence="5" id="KW-1185">Reference proteome</keyword>
<dbReference type="PANTHER" id="PTHR23416:SF23">
    <property type="entry name" value="ACETYLTRANSFERASE C18B11.09C-RELATED"/>
    <property type="match status" value="1"/>
</dbReference>
<dbReference type="InterPro" id="IPR011004">
    <property type="entry name" value="Trimer_LpxA-like_sf"/>
</dbReference>
<name>A0A916YRM2_9BACT</name>
<dbReference type="EMBL" id="BMKK01000004">
    <property type="protein sequence ID" value="GGD56820.1"/>
    <property type="molecule type" value="Genomic_DNA"/>
</dbReference>
<dbReference type="GO" id="GO:0008374">
    <property type="term" value="F:O-acyltransferase activity"/>
    <property type="evidence" value="ECO:0007669"/>
    <property type="project" value="TreeGrafter"/>
</dbReference>
<comment type="caution">
    <text evidence="4">The sequence shown here is derived from an EMBL/GenBank/DDBJ whole genome shotgun (WGS) entry which is preliminary data.</text>
</comment>
<keyword evidence="3" id="KW-0472">Membrane</keyword>
<evidence type="ECO:0000256" key="1">
    <source>
        <dbReference type="ARBA" id="ARBA00007274"/>
    </source>
</evidence>
<evidence type="ECO:0000256" key="3">
    <source>
        <dbReference type="SAM" id="Phobius"/>
    </source>
</evidence>
<dbReference type="NCBIfam" id="NF007797">
    <property type="entry name" value="PRK10502.1"/>
    <property type="match status" value="1"/>
</dbReference>
<dbReference type="PANTHER" id="PTHR23416">
    <property type="entry name" value="SIALIC ACID SYNTHASE-RELATED"/>
    <property type="match status" value="1"/>
</dbReference>
<evidence type="ECO:0000256" key="2">
    <source>
        <dbReference type="ARBA" id="ARBA00022679"/>
    </source>
</evidence>
<sequence>MQKTDLSKYNNDWYKQSNLTRGFLVSALWYIINALFINSYLLIPSSIKKSLLKFFGAKIGKNVTMKPNINIKYPWNLEIGDNVWLGEELWIDSLGKVKIGDNCCLSQGAMLLSGNHDYKKPTFDLIVKDIILEEGVWIGAKSVVCGGTTCHSHAVLSVNSVATKSLDAYGIYQGNPAQLVRQREITIR</sequence>
<accession>A0A916YRM2</accession>
<dbReference type="Proteomes" id="UP000609064">
    <property type="component" value="Unassembled WGS sequence"/>
</dbReference>
<dbReference type="InterPro" id="IPR051159">
    <property type="entry name" value="Hexapeptide_acetyltransf"/>
</dbReference>
<keyword evidence="3" id="KW-1133">Transmembrane helix</keyword>
<reference evidence="4" key="1">
    <citation type="journal article" date="2014" name="Int. J. Syst. Evol. Microbiol.">
        <title>Complete genome sequence of Corynebacterium casei LMG S-19264T (=DSM 44701T), isolated from a smear-ripened cheese.</title>
        <authorList>
            <consortium name="US DOE Joint Genome Institute (JGI-PGF)"/>
            <person name="Walter F."/>
            <person name="Albersmeier A."/>
            <person name="Kalinowski J."/>
            <person name="Ruckert C."/>
        </authorList>
    </citation>
    <scope>NUCLEOTIDE SEQUENCE</scope>
    <source>
        <strain evidence="4">CGMCC 1.15958</strain>
    </source>
</reference>
<protein>
    <submittedName>
        <fullName evidence="4">Colanic acid biosynthesis acetyltransferase WcaF</fullName>
    </submittedName>
</protein>
<proteinExistence type="inferred from homology"/>
<dbReference type="SUPFAM" id="SSF51161">
    <property type="entry name" value="Trimeric LpxA-like enzymes"/>
    <property type="match status" value="1"/>
</dbReference>
<evidence type="ECO:0000313" key="5">
    <source>
        <dbReference type="Proteomes" id="UP000609064"/>
    </source>
</evidence>